<dbReference type="EMBL" id="SZYD01000017">
    <property type="protein sequence ID" value="KAD3069039.1"/>
    <property type="molecule type" value="Genomic_DNA"/>
</dbReference>
<gene>
    <name evidence="4" type="ORF">E3N88_36919</name>
</gene>
<dbReference type="PANTHER" id="PTHR38366:SF1">
    <property type="entry name" value="PROTEIN TILLER ANGLE CONTROL 1"/>
    <property type="match status" value="1"/>
</dbReference>
<evidence type="ECO:0000313" key="5">
    <source>
        <dbReference type="Proteomes" id="UP000326396"/>
    </source>
</evidence>
<name>A0A5N6M537_9ASTR</name>
<keyword evidence="5" id="KW-1185">Reference proteome</keyword>
<reference evidence="4 5" key="1">
    <citation type="submission" date="2019-05" db="EMBL/GenBank/DDBJ databases">
        <title>Mikania micrantha, genome provides insights into the molecular mechanism of rapid growth.</title>
        <authorList>
            <person name="Liu B."/>
        </authorList>
    </citation>
    <scope>NUCLEOTIDE SEQUENCE [LARGE SCALE GENOMIC DNA]</scope>
    <source>
        <strain evidence="4">NLD-2019</strain>
        <tissue evidence="4">Leaf</tissue>
    </source>
</reference>
<dbReference type="GO" id="GO:0001763">
    <property type="term" value="P:morphogenesis of a branching structure"/>
    <property type="evidence" value="ECO:0007669"/>
    <property type="project" value="InterPro"/>
</dbReference>
<evidence type="ECO:0000256" key="1">
    <source>
        <dbReference type="ARBA" id="ARBA00022604"/>
    </source>
</evidence>
<dbReference type="AlphaFoldDB" id="A0A5N6M537"/>
<sequence length="290" mass="33314">MANAIISFNLFRQDSSGYKPTFYMVKDMKLAVKFTAQLRYFQDEVSEDVKKAENTANGKDNLSLLAGNEAMDNVLTFDGWKEGIFAIGTFGFDPSLLKEFENEEEAYLCEYTRQELSVDDEDNNIGVDQEEEIEFPLVFKACNHGFFHDHQKDDDDMTQFDEISKADVHEDGVDDTDQMKKGKKAADQRTTLADLFWADSDKNNLLNKLKLADEDQAVKVHFSPESNTKHASYDHERAALISKKKIMKEDAARPIKKINRMMRKMLKKKIHPDIENQKEKCVFEAIHACT</sequence>
<dbReference type="OrthoDB" id="1922866at2759"/>
<proteinExistence type="inferred from homology"/>
<comment type="caution">
    <text evidence="4">The sequence shown here is derived from an EMBL/GenBank/DDBJ whole genome shotgun (WGS) entry which is preliminary data.</text>
</comment>
<evidence type="ECO:0000256" key="2">
    <source>
        <dbReference type="ARBA" id="ARBA00025796"/>
    </source>
</evidence>
<comment type="similarity">
    <text evidence="2">Belongs to the TAC family.</text>
</comment>
<accession>A0A5N6M537</accession>
<protein>
    <recommendedName>
        <fullName evidence="3">Protein TILLER ANGLE CONTROL 1</fullName>
    </recommendedName>
</protein>
<dbReference type="PANTHER" id="PTHR38366">
    <property type="entry name" value="NAD-DEPENDENT PROTEIN DEACETYLASE HST1-LIKE PROTEIN"/>
    <property type="match status" value="1"/>
</dbReference>
<keyword evidence="1" id="KW-0341">Growth regulation</keyword>
<evidence type="ECO:0000313" key="4">
    <source>
        <dbReference type="EMBL" id="KAD3069039.1"/>
    </source>
</evidence>
<dbReference type="Proteomes" id="UP000326396">
    <property type="component" value="Linkage Group LG7"/>
</dbReference>
<evidence type="ECO:0000256" key="3">
    <source>
        <dbReference type="ARBA" id="ARBA00026138"/>
    </source>
</evidence>
<dbReference type="InterPro" id="IPR044989">
    <property type="entry name" value="TAC1"/>
</dbReference>
<organism evidence="4 5">
    <name type="scientific">Mikania micrantha</name>
    <name type="common">bitter vine</name>
    <dbReference type="NCBI Taxonomy" id="192012"/>
    <lineage>
        <taxon>Eukaryota</taxon>
        <taxon>Viridiplantae</taxon>
        <taxon>Streptophyta</taxon>
        <taxon>Embryophyta</taxon>
        <taxon>Tracheophyta</taxon>
        <taxon>Spermatophyta</taxon>
        <taxon>Magnoliopsida</taxon>
        <taxon>eudicotyledons</taxon>
        <taxon>Gunneridae</taxon>
        <taxon>Pentapetalae</taxon>
        <taxon>asterids</taxon>
        <taxon>campanulids</taxon>
        <taxon>Asterales</taxon>
        <taxon>Asteraceae</taxon>
        <taxon>Asteroideae</taxon>
        <taxon>Heliantheae alliance</taxon>
        <taxon>Eupatorieae</taxon>
        <taxon>Mikania</taxon>
    </lineage>
</organism>